<comment type="caution">
    <text evidence="2">The sequence shown here is derived from an EMBL/GenBank/DDBJ whole genome shotgun (WGS) entry which is preliminary data.</text>
</comment>
<keyword evidence="1" id="KW-0175">Coiled coil</keyword>
<reference evidence="2" key="1">
    <citation type="submission" date="2021-09" db="EMBL/GenBank/DDBJ databases">
        <title>The genome of Mauremys mutica provides insights into the evolution of semi-aquatic lifestyle.</title>
        <authorList>
            <person name="Gong S."/>
            <person name="Gao Y."/>
        </authorList>
    </citation>
    <scope>NUCLEOTIDE SEQUENCE</scope>
    <source>
        <strain evidence="2">MM-2020</strain>
        <tissue evidence="2">Muscle</tissue>
    </source>
</reference>
<accession>A0A9D4B2E6</accession>
<keyword evidence="3" id="KW-1185">Reference proteome</keyword>
<organism evidence="2 3">
    <name type="scientific">Mauremys mutica</name>
    <name type="common">yellowpond turtle</name>
    <dbReference type="NCBI Taxonomy" id="74926"/>
    <lineage>
        <taxon>Eukaryota</taxon>
        <taxon>Metazoa</taxon>
        <taxon>Chordata</taxon>
        <taxon>Craniata</taxon>
        <taxon>Vertebrata</taxon>
        <taxon>Euteleostomi</taxon>
        <taxon>Archelosauria</taxon>
        <taxon>Testudinata</taxon>
        <taxon>Testudines</taxon>
        <taxon>Cryptodira</taxon>
        <taxon>Durocryptodira</taxon>
        <taxon>Testudinoidea</taxon>
        <taxon>Geoemydidae</taxon>
        <taxon>Geoemydinae</taxon>
        <taxon>Mauremys</taxon>
    </lineage>
</organism>
<name>A0A9D4B2E6_9SAUR</name>
<evidence type="ECO:0000256" key="1">
    <source>
        <dbReference type="SAM" id="Coils"/>
    </source>
</evidence>
<proteinExistence type="predicted"/>
<dbReference type="EMBL" id="JAHDVG010000474">
    <property type="protein sequence ID" value="KAH1177841.1"/>
    <property type="molecule type" value="Genomic_DNA"/>
</dbReference>
<dbReference type="AlphaFoldDB" id="A0A9D4B2E6"/>
<protein>
    <submittedName>
        <fullName evidence="2">Uncharacterized protein</fullName>
    </submittedName>
</protein>
<evidence type="ECO:0000313" key="3">
    <source>
        <dbReference type="Proteomes" id="UP000827986"/>
    </source>
</evidence>
<evidence type="ECO:0000313" key="2">
    <source>
        <dbReference type="EMBL" id="KAH1177841.1"/>
    </source>
</evidence>
<dbReference type="Proteomes" id="UP000827986">
    <property type="component" value="Unassembled WGS sequence"/>
</dbReference>
<sequence>MDQIFSLQGWTPQSNKNSLDHAIDSFGKGENPWQQESLAGTDSLGKFSILWARYHTSKPKPNREEQKRALIYGLAMVGCELNSQVVLLKEHADQGLEKCQQQIQQAEQQATELQAAKATVTALTLQVAQVEQQLRDLSAKAAAAERKAELIKEAADNRERPASHVECQHHIK</sequence>
<feature type="coiled-coil region" evidence="1">
    <location>
        <begin position="89"/>
        <end position="154"/>
    </location>
</feature>
<gene>
    <name evidence="2" type="ORF">KIL84_011543</name>
</gene>